<organism evidence="1 2">
    <name type="scientific">Panagrolaimus sp. JU765</name>
    <dbReference type="NCBI Taxonomy" id="591449"/>
    <lineage>
        <taxon>Eukaryota</taxon>
        <taxon>Metazoa</taxon>
        <taxon>Ecdysozoa</taxon>
        <taxon>Nematoda</taxon>
        <taxon>Chromadorea</taxon>
        <taxon>Rhabditida</taxon>
        <taxon>Tylenchina</taxon>
        <taxon>Panagrolaimomorpha</taxon>
        <taxon>Panagrolaimoidea</taxon>
        <taxon>Panagrolaimidae</taxon>
        <taxon>Panagrolaimus</taxon>
    </lineage>
</organism>
<dbReference type="Proteomes" id="UP000887576">
    <property type="component" value="Unplaced"/>
</dbReference>
<protein>
    <submittedName>
        <fullName evidence="2">N-acetyltransferase domain-containing protein</fullName>
    </submittedName>
</protein>
<proteinExistence type="predicted"/>
<sequence>MPEISSMNEGIFDHNGDKLDFVDVNKDNIKETQTLINRIFPINYSSLFYKEIVIFPINYSSLFYKEIVCQGKKDFSKLLNVNGCVSGVVICKLGICGSSTPKEMTFWPNDGDIDVRKWLETAEFKEIPTKLPPKLSKLSAKVKEELDQSQVFPTENVSEPKFIYLACLGIIAPQRFKGFGEYLMKHVFKLAFTTPDVCCIILHVHTINDEALRFYRRHGFKLVQTLPRYYPRLDPESAHLMTISSANLLAAQTDPGLKASISNILSSLKTPIATTKKEDEETLEFGSSRFDEMGNFKTGMPAKCVGKCFLQIGDVTLHNIKQLKEVSLQVLPVAYNERFYTEVMNSGDYAKLAYFNDAVVGAVCTRVENKEGHKRLYIMLIGTLEAYRKYGVGTMLISHVLSLCEKDPQIESVYLHVQSNNQIAMDFYKKFGFEVVDRVEKYYKKIEPDDAFILEKVVNNGKMSASAANTANCGDVMA</sequence>
<reference evidence="2" key="1">
    <citation type="submission" date="2022-11" db="UniProtKB">
        <authorList>
            <consortium name="WormBaseParasite"/>
        </authorList>
    </citation>
    <scope>IDENTIFICATION</scope>
</reference>
<name>A0AC34R5G8_9BILA</name>
<evidence type="ECO:0000313" key="1">
    <source>
        <dbReference type="Proteomes" id="UP000887576"/>
    </source>
</evidence>
<evidence type="ECO:0000313" key="2">
    <source>
        <dbReference type="WBParaSite" id="JU765_v2.g3518.t1"/>
    </source>
</evidence>
<dbReference type="WBParaSite" id="JU765_v2.g3518.t1">
    <property type="protein sequence ID" value="JU765_v2.g3518.t1"/>
    <property type="gene ID" value="JU765_v2.g3518"/>
</dbReference>
<accession>A0AC34R5G8</accession>